<organism evidence="2 3">
    <name type="scientific">Hibiscus sabdariffa</name>
    <name type="common">roselle</name>
    <dbReference type="NCBI Taxonomy" id="183260"/>
    <lineage>
        <taxon>Eukaryota</taxon>
        <taxon>Viridiplantae</taxon>
        <taxon>Streptophyta</taxon>
        <taxon>Embryophyta</taxon>
        <taxon>Tracheophyta</taxon>
        <taxon>Spermatophyta</taxon>
        <taxon>Magnoliopsida</taxon>
        <taxon>eudicotyledons</taxon>
        <taxon>Gunneridae</taxon>
        <taxon>Pentapetalae</taxon>
        <taxon>rosids</taxon>
        <taxon>malvids</taxon>
        <taxon>Malvales</taxon>
        <taxon>Malvaceae</taxon>
        <taxon>Malvoideae</taxon>
        <taxon>Hibiscus</taxon>
    </lineage>
</organism>
<evidence type="ECO:0000313" key="2">
    <source>
        <dbReference type="EMBL" id="KAK8512949.1"/>
    </source>
</evidence>
<name>A0ABR2C1B8_9ROSI</name>
<accession>A0ABR2C1B8</accession>
<evidence type="ECO:0000313" key="3">
    <source>
        <dbReference type="Proteomes" id="UP001472677"/>
    </source>
</evidence>
<feature type="compositionally biased region" description="Low complexity" evidence="1">
    <location>
        <begin position="23"/>
        <end position="32"/>
    </location>
</feature>
<dbReference type="Proteomes" id="UP001472677">
    <property type="component" value="Unassembled WGS sequence"/>
</dbReference>
<dbReference type="EMBL" id="JBBPBM010000071">
    <property type="protein sequence ID" value="KAK8512949.1"/>
    <property type="molecule type" value="Genomic_DNA"/>
</dbReference>
<keyword evidence="3" id="KW-1185">Reference proteome</keyword>
<proteinExistence type="predicted"/>
<gene>
    <name evidence="2" type="ORF">V6N12_030357</name>
</gene>
<feature type="region of interest" description="Disordered" evidence="1">
    <location>
        <begin position="1"/>
        <end position="44"/>
    </location>
</feature>
<reference evidence="2 3" key="1">
    <citation type="journal article" date="2024" name="G3 (Bethesda)">
        <title>Genome assembly of Hibiscus sabdariffa L. provides insights into metabolisms of medicinal natural products.</title>
        <authorList>
            <person name="Kim T."/>
        </authorList>
    </citation>
    <scope>NUCLEOTIDE SEQUENCE [LARGE SCALE GENOMIC DNA]</scope>
    <source>
        <strain evidence="2">TK-2024</strain>
        <tissue evidence="2">Old leaves</tissue>
    </source>
</reference>
<protein>
    <submittedName>
        <fullName evidence="2">Uncharacterized protein</fullName>
    </submittedName>
</protein>
<feature type="compositionally biased region" description="Polar residues" evidence="1">
    <location>
        <begin position="1"/>
        <end position="13"/>
    </location>
</feature>
<comment type="caution">
    <text evidence="2">The sequence shown here is derived from an EMBL/GenBank/DDBJ whole genome shotgun (WGS) entry which is preliminary data.</text>
</comment>
<evidence type="ECO:0000256" key="1">
    <source>
        <dbReference type="SAM" id="MobiDB-lite"/>
    </source>
</evidence>
<sequence length="75" mass="8179">MEMASDNNITITVQDPPPPSAPAPSESTSYSPLEDQAEISQPRDIDQSVLSVCIRFGGQPLSDSHHVKLNRRSTM</sequence>